<comment type="caution">
    <text evidence="1">The sequence shown here is derived from an EMBL/GenBank/DDBJ whole genome shotgun (WGS) entry which is preliminary data.</text>
</comment>
<keyword evidence="2" id="KW-1185">Reference proteome</keyword>
<name>A0A967ASN1_9FLAO</name>
<reference evidence="1" key="1">
    <citation type="submission" date="2019-07" db="EMBL/GenBank/DDBJ databases">
        <authorList>
            <person name="De-Chao Zhang Q."/>
        </authorList>
    </citation>
    <scope>NUCLEOTIDE SEQUENCE</scope>
    <source>
        <strain evidence="1">TP-CH-4</strain>
    </source>
</reference>
<dbReference type="Proteomes" id="UP000707206">
    <property type="component" value="Unassembled WGS sequence"/>
</dbReference>
<organism evidence="1 2">
    <name type="scientific">Pelagihabitans pacificus</name>
    <dbReference type="NCBI Taxonomy" id="2696054"/>
    <lineage>
        <taxon>Bacteria</taxon>
        <taxon>Pseudomonadati</taxon>
        <taxon>Bacteroidota</taxon>
        <taxon>Flavobacteriia</taxon>
        <taxon>Flavobacteriales</taxon>
        <taxon>Flavobacteriaceae</taxon>
        <taxon>Pelagihabitans</taxon>
    </lineage>
</organism>
<gene>
    <name evidence="1" type="ORF">FK220_004045</name>
</gene>
<protein>
    <submittedName>
        <fullName evidence="1">Uncharacterized protein</fullName>
    </submittedName>
</protein>
<dbReference type="EMBL" id="VIKU02000001">
    <property type="protein sequence ID" value="NHF58495.1"/>
    <property type="molecule type" value="Genomic_DNA"/>
</dbReference>
<dbReference type="AlphaFoldDB" id="A0A967ASN1"/>
<proteinExistence type="predicted"/>
<sequence length="76" mass="8530">MPACWQNCPCCSDNLEWPLGTEDSIDKTIAAYIDHHENKDGDNDAITGEPDKVYRKKGEYFGRDGIGQLHEAADFL</sequence>
<evidence type="ECO:0000313" key="1">
    <source>
        <dbReference type="EMBL" id="NHF58495.1"/>
    </source>
</evidence>
<reference evidence="1" key="2">
    <citation type="submission" date="2020-03" db="EMBL/GenBank/DDBJ databases">
        <title>Flavobacteriaceae bacterium strain TP-CH-4, a member of the family Flavobacteriaceae isolated from a deep-sea seamount.</title>
        <authorList>
            <person name="Zhang D.-C."/>
        </authorList>
    </citation>
    <scope>NUCLEOTIDE SEQUENCE</scope>
    <source>
        <strain evidence="1">TP-CH-4</strain>
    </source>
</reference>
<dbReference type="RefSeq" id="WP_152572986.1">
    <property type="nucleotide sequence ID" value="NZ_VIKU02000001.1"/>
</dbReference>
<evidence type="ECO:0000313" key="2">
    <source>
        <dbReference type="Proteomes" id="UP000707206"/>
    </source>
</evidence>
<accession>A0A967ASN1</accession>